<feature type="transmembrane region" description="Helical" evidence="7">
    <location>
        <begin position="265"/>
        <end position="287"/>
    </location>
</feature>
<keyword evidence="5 7" id="KW-1133">Transmembrane helix</keyword>
<accession>M0CCF1</accession>
<dbReference type="NCBIfam" id="TIGR00374">
    <property type="entry name" value="flippase-like domain"/>
    <property type="match status" value="1"/>
</dbReference>
<evidence type="ECO:0000256" key="6">
    <source>
        <dbReference type="ARBA" id="ARBA00023136"/>
    </source>
</evidence>
<feature type="transmembrane region" description="Helical" evidence="7">
    <location>
        <begin position="293"/>
        <end position="316"/>
    </location>
</feature>
<dbReference type="OrthoDB" id="241678at2157"/>
<dbReference type="Proteomes" id="UP000011626">
    <property type="component" value="Unassembled WGS sequence"/>
</dbReference>
<dbReference type="eggNOG" id="arCOG00899">
    <property type="taxonomic scope" value="Archaea"/>
</dbReference>
<evidence type="ECO:0000313" key="8">
    <source>
        <dbReference type="EMBL" id="ELZ20323.1"/>
    </source>
</evidence>
<dbReference type="EMBL" id="AOIU01000047">
    <property type="protein sequence ID" value="ELZ20323.1"/>
    <property type="molecule type" value="Genomic_DNA"/>
</dbReference>
<keyword evidence="4 7" id="KW-0812">Transmembrane</keyword>
<keyword evidence="9" id="KW-1185">Reference proteome</keyword>
<evidence type="ECO:0000256" key="5">
    <source>
        <dbReference type="ARBA" id="ARBA00022989"/>
    </source>
</evidence>
<dbReference type="AlphaFoldDB" id="M0CCF1"/>
<dbReference type="PANTHER" id="PTHR39087:SF2">
    <property type="entry name" value="UPF0104 MEMBRANE PROTEIN MJ1595"/>
    <property type="match status" value="1"/>
</dbReference>
<reference evidence="8 9" key="1">
    <citation type="journal article" date="2014" name="PLoS Genet.">
        <title>Phylogenetically driven sequencing of extremely halophilic archaea reveals strategies for static and dynamic osmo-response.</title>
        <authorList>
            <person name="Becker E.A."/>
            <person name="Seitzer P.M."/>
            <person name="Tritt A."/>
            <person name="Larsen D."/>
            <person name="Krusor M."/>
            <person name="Yao A.I."/>
            <person name="Wu D."/>
            <person name="Madern D."/>
            <person name="Eisen J.A."/>
            <person name="Darling A.E."/>
            <person name="Facciotti M.T."/>
        </authorList>
    </citation>
    <scope>NUCLEOTIDE SEQUENCE [LARGE SCALE GENOMIC DNA]</scope>
    <source>
        <strain evidence="8 9">2-9-1</strain>
    </source>
</reference>
<comment type="caution">
    <text evidence="8">The sequence shown here is derived from an EMBL/GenBank/DDBJ whole genome shotgun (WGS) entry which is preliminary data.</text>
</comment>
<feature type="transmembrane region" description="Helical" evidence="7">
    <location>
        <begin position="117"/>
        <end position="144"/>
    </location>
</feature>
<comment type="similarity">
    <text evidence="2">Belongs to the UPF0104 family.</text>
</comment>
<evidence type="ECO:0000256" key="7">
    <source>
        <dbReference type="SAM" id="Phobius"/>
    </source>
</evidence>
<feature type="transmembrane region" description="Helical" evidence="7">
    <location>
        <begin position="156"/>
        <end position="176"/>
    </location>
</feature>
<evidence type="ECO:0000256" key="1">
    <source>
        <dbReference type="ARBA" id="ARBA00004651"/>
    </source>
</evidence>
<evidence type="ECO:0000256" key="2">
    <source>
        <dbReference type="ARBA" id="ARBA00011061"/>
    </source>
</evidence>
<comment type="subcellular location">
    <subcellularLocation>
        <location evidence="1">Cell membrane</location>
        <topology evidence="1">Multi-pass membrane protein</topology>
    </subcellularLocation>
</comment>
<name>M0CCF1_9EURY</name>
<evidence type="ECO:0000256" key="4">
    <source>
        <dbReference type="ARBA" id="ARBA00022692"/>
    </source>
</evidence>
<dbReference type="Pfam" id="PF03706">
    <property type="entry name" value="LPG_synthase_TM"/>
    <property type="match status" value="1"/>
</dbReference>
<dbReference type="RefSeq" id="WP_006885895.1">
    <property type="nucleotide sequence ID" value="NZ_AOIU01000047.1"/>
</dbReference>
<sequence>MSRRVRLVAGFTVALLAVGGFLWAVGPEAVLAELRTADLAVLSVGFLGVVAALGIWSEAVRRLLASTGHTVRGRRYRSAYLSGEFLKQVLPMGQSGGPVLMSYTVSRETAAPYESTLAAASVFAFLNVVASLVLAVVGLAFLIATQRGPSGTLLRTVLVAMVGVTAVVLALTYLAVYRRETLERVALRVAAGLRGTVGRVSARAETALAPEVITDAVARFGGAVGDLTGDRRGVLTTVALAVVGWLCFLLPLYTSFLAIGEPVPYALVVFVVPVVTLLNVVPLPGGLGGFEVALAGVTAALAPVGLPTATAAVFLFRLSNYWFVVLLGGLAAASLSVRVSDPPPVVPVEDDEGI</sequence>
<evidence type="ECO:0000313" key="9">
    <source>
        <dbReference type="Proteomes" id="UP000011626"/>
    </source>
</evidence>
<dbReference type="GO" id="GO:0005886">
    <property type="term" value="C:plasma membrane"/>
    <property type="evidence" value="ECO:0007669"/>
    <property type="project" value="UniProtKB-SubCell"/>
</dbReference>
<dbReference type="PANTHER" id="PTHR39087">
    <property type="entry name" value="UPF0104 MEMBRANE PROTEIN MJ1595"/>
    <property type="match status" value="1"/>
</dbReference>
<proteinExistence type="inferred from homology"/>
<organism evidence="8 9">
    <name type="scientific">Halosimplex carlsbadense 2-9-1</name>
    <dbReference type="NCBI Taxonomy" id="797114"/>
    <lineage>
        <taxon>Archaea</taxon>
        <taxon>Methanobacteriati</taxon>
        <taxon>Methanobacteriota</taxon>
        <taxon>Stenosarchaea group</taxon>
        <taxon>Halobacteria</taxon>
        <taxon>Halobacteriales</taxon>
        <taxon>Haloarculaceae</taxon>
        <taxon>Halosimplex</taxon>
    </lineage>
</organism>
<keyword evidence="3" id="KW-1003">Cell membrane</keyword>
<evidence type="ECO:0000256" key="3">
    <source>
        <dbReference type="ARBA" id="ARBA00022475"/>
    </source>
</evidence>
<dbReference type="STRING" id="797114.C475_21157"/>
<dbReference type="InterPro" id="IPR022791">
    <property type="entry name" value="L-PG_synthase/AglD"/>
</dbReference>
<protein>
    <submittedName>
        <fullName evidence="8">Uncharacterized protein</fullName>
    </submittedName>
</protein>
<keyword evidence="6 7" id="KW-0472">Membrane</keyword>
<feature type="transmembrane region" description="Helical" evidence="7">
    <location>
        <begin position="40"/>
        <end position="64"/>
    </location>
</feature>
<gene>
    <name evidence="8" type="ORF">C475_21157</name>
</gene>
<feature type="transmembrane region" description="Helical" evidence="7">
    <location>
        <begin position="234"/>
        <end position="253"/>
    </location>
</feature>